<evidence type="ECO:0000313" key="2">
    <source>
        <dbReference type="Proteomes" id="UP000696931"/>
    </source>
</evidence>
<comment type="caution">
    <text evidence="1">The sequence shown here is derived from an EMBL/GenBank/DDBJ whole genome shotgun (WGS) entry which is preliminary data.</text>
</comment>
<dbReference type="AlphaFoldDB" id="A0A933W0K5"/>
<dbReference type="Gene3D" id="3.30.70.60">
    <property type="match status" value="1"/>
</dbReference>
<reference evidence="1" key="1">
    <citation type="submission" date="2020-07" db="EMBL/GenBank/DDBJ databases">
        <title>Huge and variable diversity of episymbiotic CPR bacteria and DPANN archaea in groundwater ecosystems.</title>
        <authorList>
            <person name="He C.Y."/>
            <person name="Keren R."/>
            <person name="Whittaker M."/>
            <person name="Farag I.F."/>
            <person name="Doudna J."/>
            <person name="Cate J.H.D."/>
            <person name="Banfield J.F."/>
        </authorList>
    </citation>
    <scope>NUCLEOTIDE SEQUENCE</scope>
    <source>
        <strain evidence="1">NC_groundwater_1813_Pr3_B-0.1um_71_17</strain>
    </source>
</reference>
<accession>A0A933W0K5</accession>
<evidence type="ECO:0000313" key="1">
    <source>
        <dbReference type="EMBL" id="MBI5168055.1"/>
    </source>
</evidence>
<organism evidence="1 2">
    <name type="scientific">Eiseniibacteriota bacterium</name>
    <dbReference type="NCBI Taxonomy" id="2212470"/>
    <lineage>
        <taxon>Bacteria</taxon>
        <taxon>Candidatus Eiseniibacteriota</taxon>
    </lineage>
</organism>
<dbReference type="InterPro" id="IPR014717">
    <property type="entry name" value="Transl_elong_EF1B/ribsomal_bS6"/>
</dbReference>
<dbReference type="EMBL" id="JACRIW010000010">
    <property type="protein sequence ID" value="MBI5168055.1"/>
    <property type="molecule type" value="Genomic_DNA"/>
</dbReference>
<name>A0A933W0K5_UNCEI</name>
<dbReference type="Proteomes" id="UP000696931">
    <property type="component" value="Unassembled WGS sequence"/>
</dbReference>
<sequence length="187" mass="20061">MNPLLSERFRRQAPIAGSLLVLAVFLVAHAVLFGPLASRYRGALSQAGALGAILDPRGVRTPAMPPRVYTLLMDNSLPTAEADRRGSSGALGAELVQSLSGIATRHGLEVVVAEPGLLTQQETSVEARAHLRLRGSYAAFSGFLDDLSRGGKLHRVERFSMEQSTPGRCDIDLYVARLVLKRSGARS</sequence>
<protein>
    <submittedName>
        <fullName evidence="1">Uncharacterized protein</fullName>
    </submittedName>
</protein>
<proteinExistence type="predicted"/>
<gene>
    <name evidence="1" type="ORF">HZA61_01065</name>
</gene>